<evidence type="ECO:0000256" key="1">
    <source>
        <dbReference type="SAM" id="MobiDB-lite"/>
    </source>
</evidence>
<organism evidence="3 4">
    <name type="scientific">Seminavis robusta</name>
    <dbReference type="NCBI Taxonomy" id="568900"/>
    <lineage>
        <taxon>Eukaryota</taxon>
        <taxon>Sar</taxon>
        <taxon>Stramenopiles</taxon>
        <taxon>Ochrophyta</taxon>
        <taxon>Bacillariophyta</taxon>
        <taxon>Bacillariophyceae</taxon>
        <taxon>Bacillariophycidae</taxon>
        <taxon>Naviculales</taxon>
        <taxon>Naviculaceae</taxon>
        <taxon>Seminavis</taxon>
    </lineage>
</organism>
<feature type="compositionally biased region" description="Polar residues" evidence="1">
    <location>
        <begin position="111"/>
        <end position="121"/>
    </location>
</feature>
<feature type="domain" description="DnaJ homologue subfamily C member 28 conserved" evidence="2">
    <location>
        <begin position="44"/>
        <end position="71"/>
    </location>
</feature>
<name>A0A9N8HFP1_9STRA</name>
<feature type="region of interest" description="Disordered" evidence="1">
    <location>
        <begin position="56"/>
        <end position="82"/>
    </location>
</feature>
<evidence type="ECO:0000259" key="2">
    <source>
        <dbReference type="Pfam" id="PF09350"/>
    </source>
</evidence>
<comment type="caution">
    <text evidence="3">The sequence shown here is derived from an EMBL/GenBank/DDBJ whole genome shotgun (WGS) entry which is preliminary data.</text>
</comment>
<sequence length="161" mass="17055">MSKLASCFRPGASPPSLRTAFNRIGKVRGFAKRDAPLPPLTNPVEQAIAAAQQRGQLNNLSGAGKPLSSKSNSISSRPVAGMSTSELLSKKAEFEMRRAVKNRELEHLEGQTLQYRGTTIVSPSLSSNSGGSPSGSSEKSGATIMGQYILKQAQPSVKDLK</sequence>
<protein>
    <recommendedName>
        <fullName evidence="2">DnaJ homologue subfamily C member 28 conserved domain-containing protein</fullName>
    </recommendedName>
</protein>
<dbReference type="Proteomes" id="UP001153069">
    <property type="component" value="Unassembled WGS sequence"/>
</dbReference>
<feature type="region of interest" description="Disordered" evidence="1">
    <location>
        <begin position="102"/>
        <end position="147"/>
    </location>
</feature>
<dbReference type="EMBL" id="CAICTM010000533">
    <property type="protein sequence ID" value="CAB9512396.1"/>
    <property type="molecule type" value="Genomic_DNA"/>
</dbReference>
<evidence type="ECO:0000313" key="4">
    <source>
        <dbReference type="Proteomes" id="UP001153069"/>
    </source>
</evidence>
<dbReference type="InterPro" id="IPR018961">
    <property type="entry name" value="DnaJ_homolog_subfam-C_membr-28"/>
</dbReference>
<proteinExistence type="predicted"/>
<reference evidence="3" key="1">
    <citation type="submission" date="2020-06" db="EMBL/GenBank/DDBJ databases">
        <authorList>
            <consortium name="Plant Systems Biology data submission"/>
        </authorList>
    </citation>
    <scope>NUCLEOTIDE SEQUENCE</scope>
    <source>
        <strain evidence="3">D6</strain>
    </source>
</reference>
<evidence type="ECO:0000313" key="3">
    <source>
        <dbReference type="EMBL" id="CAB9512396.1"/>
    </source>
</evidence>
<accession>A0A9N8HFP1</accession>
<gene>
    <name evidence="3" type="ORF">SEMRO_534_G161810.1</name>
</gene>
<feature type="compositionally biased region" description="Low complexity" evidence="1">
    <location>
        <begin position="122"/>
        <end position="141"/>
    </location>
</feature>
<keyword evidence="4" id="KW-1185">Reference proteome</keyword>
<dbReference type="Pfam" id="PF09350">
    <property type="entry name" value="DJC28_CD"/>
    <property type="match status" value="1"/>
</dbReference>
<dbReference type="AlphaFoldDB" id="A0A9N8HFP1"/>